<keyword evidence="2" id="KW-1185">Reference proteome</keyword>
<gene>
    <name evidence="1" type="ORF">TSPI_02241</name>
</gene>
<sequence length="101" mass="11869">MEPEHCLKECKQSERKSSFEQREEEFSLFSRKLKRVAVISLLKKIQRSKTIYFRMKKVLRKRSRAKIDSLFSPGHSLLPAVSNEQSEPEHANANIICYETI</sequence>
<dbReference type="Proteomes" id="UP001558632">
    <property type="component" value="Unassembled WGS sequence"/>
</dbReference>
<protein>
    <submittedName>
        <fullName evidence="1">Cell cycle protein GpsB</fullName>
    </submittedName>
</protein>
<name>A0ABR3KL53_TRISP</name>
<reference evidence="1 2" key="1">
    <citation type="submission" date="2024-07" db="EMBL/GenBank/DDBJ databases">
        <title>Enhanced genomic and transcriptomic resources for Trichinella pseudospiralis and T. spiralis underpin the discovery of pronounced molecular differences between stages and species.</title>
        <authorList>
            <person name="Pasi K.K."/>
            <person name="La Rosa G."/>
            <person name="Gomez-Morales M.A."/>
            <person name="Tosini F."/>
            <person name="Sumanam S."/>
            <person name="Young N.D."/>
            <person name="Chang B.C."/>
            <person name="Robin G.B."/>
        </authorList>
    </citation>
    <scope>NUCLEOTIDE SEQUENCE [LARGE SCALE GENOMIC DNA]</scope>
    <source>
        <strain evidence="1">ISS534</strain>
    </source>
</reference>
<organism evidence="1 2">
    <name type="scientific">Trichinella spiralis</name>
    <name type="common">Trichina worm</name>
    <dbReference type="NCBI Taxonomy" id="6334"/>
    <lineage>
        <taxon>Eukaryota</taxon>
        <taxon>Metazoa</taxon>
        <taxon>Ecdysozoa</taxon>
        <taxon>Nematoda</taxon>
        <taxon>Enoplea</taxon>
        <taxon>Dorylaimia</taxon>
        <taxon>Trichinellida</taxon>
        <taxon>Trichinellidae</taxon>
        <taxon>Trichinella</taxon>
    </lineage>
</organism>
<comment type="caution">
    <text evidence="1">The sequence shown here is derived from an EMBL/GenBank/DDBJ whole genome shotgun (WGS) entry which is preliminary data.</text>
</comment>
<accession>A0ABR3KL53</accession>
<dbReference type="EMBL" id="JBEUSY010000288">
    <property type="protein sequence ID" value="KAL1238728.1"/>
    <property type="molecule type" value="Genomic_DNA"/>
</dbReference>
<evidence type="ECO:0000313" key="2">
    <source>
        <dbReference type="Proteomes" id="UP001558632"/>
    </source>
</evidence>
<proteinExistence type="predicted"/>
<evidence type="ECO:0000313" key="1">
    <source>
        <dbReference type="EMBL" id="KAL1238728.1"/>
    </source>
</evidence>